<name>A0A8T2U6Y6_CERRI</name>
<dbReference type="EMBL" id="CM035414">
    <property type="protein sequence ID" value="KAH7429686.1"/>
    <property type="molecule type" value="Genomic_DNA"/>
</dbReference>
<evidence type="ECO:0000313" key="2">
    <source>
        <dbReference type="Proteomes" id="UP000825935"/>
    </source>
</evidence>
<keyword evidence="2" id="KW-1185">Reference proteome</keyword>
<accession>A0A8T2U6Y6</accession>
<evidence type="ECO:0000313" key="1">
    <source>
        <dbReference type="EMBL" id="KAH7429686.1"/>
    </source>
</evidence>
<reference evidence="1" key="1">
    <citation type="submission" date="2021-08" db="EMBL/GenBank/DDBJ databases">
        <title>WGS assembly of Ceratopteris richardii.</title>
        <authorList>
            <person name="Marchant D.B."/>
            <person name="Chen G."/>
            <person name="Jenkins J."/>
            <person name="Shu S."/>
            <person name="Leebens-Mack J."/>
            <person name="Grimwood J."/>
            <person name="Schmutz J."/>
            <person name="Soltis P."/>
            <person name="Soltis D."/>
            <person name="Chen Z.-H."/>
        </authorList>
    </citation>
    <scope>NUCLEOTIDE SEQUENCE</scope>
    <source>
        <strain evidence="1">Whitten #5841</strain>
        <tissue evidence="1">Leaf</tissue>
    </source>
</reference>
<dbReference type="AlphaFoldDB" id="A0A8T2U6Y6"/>
<sequence length="148" mass="16992">MRDMRQYLITRAVIKVCKQVMLPDCHGVVEQGVQLFLITEISQPLLALNYKGLLFGHAKVLRHANQHTCYRSLRTLIVCIVYTPFGDPKSAVRSPEETCMCALPIREKKEWMQRITGSSVKIPVSLAAECFRKTICACFYRSELMVRR</sequence>
<gene>
    <name evidence="1" type="ORF">KP509_09G061400</name>
</gene>
<proteinExistence type="predicted"/>
<comment type="caution">
    <text evidence="1">The sequence shown here is derived from an EMBL/GenBank/DDBJ whole genome shotgun (WGS) entry which is preliminary data.</text>
</comment>
<protein>
    <submittedName>
        <fullName evidence="1">Uncharacterized protein</fullName>
    </submittedName>
</protein>
<dbReference type="Proteomes" id="UP000825935">
    <property type="component" value="Chromosome 9"/>
</dbReference>
<organism evidence="1 2">
    <name type="scientific">Ceratopteris richardii</name>
    <name type="common">Triangle waterfern</name>
    <dbReference type="NCBI Taxonomy" id="49495"/>
    <lineage>
        <taxon>Eukaryota</taxon>
        <taxon>Viridiplantae</taxon>
        <taxon>Streptophyta</taxon>
        <taxon>Embryophyta</taxon>
        <taxon>Tracheophyta</taxon>
        <taxon>Polypodiopsida</taxon>
        <taxon>Polypodiidae</taxon>
        <taxon>Polypodiales</taxon>
        <taxon>Pteridineae</taxon>
        <taxon>Pteridaceae</taxon>
        <taxon>Parkerioideae</taxon>
        <taxon>Ceratopteris</taxon>
    </lineage>
</organism>